<evidence type="ECO:0000313" key="2">
    <source>
        <dbReference type="EMBL" id="GGH81249.1"/>
    </source>
</evidence>
<proteinExistence type="predicted"/>
<feature type="domain" description="Knr4/Smi1-like" evidence="1">
    <location>
        <begin position="24"/>
        <end position="140"/>
    </location>
</feature>
<dbReference type="Pfam" id="PF14568">
    <property type="entry name" value="SUKH_6"/>
    <property type="match status" value="1"/>
</dbReference>
<dbReference type="EMBL" id="BMDD01000004">
    <property type="protein sequence ID" value="GGH81249.1"/>
    <property type="molecule type" value="Genomic_DNA"/>
</dbReference>
<gene>
    <name evidence="2" type="ORF">GCM10007362_30760</name>
</gene>
<evidence type="ECO:0000313" key="3">
    <source>
        <dbReference type="Proteomes" id="UP000605427"/>
    </source>
</evidence>
<dbReference type="Proteomes" id="UP000605427">
    <property type="component" value="Unassembled WGS sequence"/>
</dbReference>
<reference evidence="3" key="1">
    <citation type="journal article" date="2019" name="Int. J. Syst. Evol. Microbiol.">
        <title>The Global Catalogue of Microorganisms (GCM) 10K type strain sequencing project: providing services to taxonomists for standard genome sequencing and annotation.</title>
        <authorList>
            <consortium name="The Broad Institute Genomics Platform"/>
            <consortium name="The Broad Institute Genome Sequencing Center for Infectious Disease"/>
            <person name="Wu L."/>
            <person name="Ma J."/>
        </authorList>
    </citation>
    <scope>NUCLEOTIDE SEQUENCE [LARGE SCALE GENOMIC DNA]</scope>
    <source>
        <strain evidence="3">CCM 8702</strain>
    </source>
</reference>
<dbReference type="SMART" id="SM00860">
    <property type="entry name" value="SMI1_KNR4"/>
    <property type="match status" value="1"/>
</dbReference>
<name>A0ABQ1ZYR9_9BACL</name>
<dbReference type="InterPro" id="IPR018958">
    <property type="entry name" value="Knr4/Smi1-like_dom"/>
</dbReference>
<dbReference type="Gene3D" id="3.40.1580.10">
    <property type="entry name" value="SMI1/KNR4-like"/>
    <property type="match status" value="1"/>
</dbReference>
<dbReference type="SUPFAM" id="SSF160631">
    <property type="entry name" value="SMI1/KNR4-like"/>
    <property type="match status" value="1"/>
</dbReference>
<evidence type="ECO:0000259" key="1">
    <source>
        <dbReference type="SMART" id="SM00860"/>
    </source>
</evidence>
<dbReference type="InterPro" id="IPR037883">
    <property type="entry name" value="Knr4/Smi1-like_sf"/>
</dbReference>
<keyword evidence="3" id="KW-1185">Reference proteome</keyword>
<protein>
    <recommendedName>
        <fullName evidence="1">Knr4/Smi1-like domain-containing protein</fullName>
    </recommendedName>
</protein>
<organism evidence="2 3">
    <name type="scientific">Saccharibacillus endophyticus</name>
    <dbReference type="NCBI Taxonomy" id="2060666"/>
    <lineage>
        <taxon>Bacteria</taxon>
        <taxon>Bacillati</taxon>
        <taxon>Bacillota</taxon>
        <taxon>Bacilli</taxon>
        <taxon>Bacillales</taxon>
        <taxon>Paenibacillaceae</taxon>
        <taxon>Saccharibacillus</taxon>
    </lineage>
</organism>
<comment type="caution">
    <text evidence="2">The sequence shown here is derived from an EMBL/GenBank/DDBJ whole genome shotgun (WGS) entry which is preliminary data.</text>
</comment>
<accession>A0ABQ1ZYR9</accession>
<sequence length="155" mass="17495">MKMEEIEELLAETYEAWGQDGVQPEPEKELEAFEQLHGISLPQEYRLLLAKFGAFRFAEPELHGLKEQEWAYPAAMELIAEYRSQDAIQPAAELFPIGGFGDGDLLVLQTDGAVYRLYHDGYDESPLELIAEDFASLLAELSKFAMDAYHAIHGK</sequence>